<proteinExistence type="predicted"/>
<dbReference type="Proteomes" id="UP000285655">
    <property type="component" value="Unassembled WGS sequence"/>
</dbReference>
<dbReference type="EMBL" id="QZJW01000017">
    <property type="protein sequence ID" value="RJO61581.1"/>
    <property type="molecule type" value="Genomic_DNA"/>
</dbReference>
<reference evidence="2 3" key="1">
    <citation type="journal article" date="2017" name="ISME J.">
        <title>Energy and carbon metabolisms in a deep terrestrial subsurface fluid microbial community.</title>
        <authorList>
            <person name="Momper L."/>
            <person name="Jungbluth S.P."/>
            <person name="Lee M.D."/>
            <person name="Amend J.P."/>
        </authorList>
    </citation>
    <scope>NUCLEOTIDE SEQUENCE [LARGE SCALE GENOMIC DNA]</scope>
    <source>
        <strain evidence="2">SURF_29</strain>
    </source>
</reference>
<evidence type="ECO:0000256" key="1">
    <source>
        <dbReference type="SAM" id="Phobius"/>
    </source>
</evidence>
<feature type="transmembrane region" description="Helical" evidence="1">
    <location>
        <begin position="21"/>
        <end position="45"/>
    </location>
</feature>
<evidence type="ECO:0000313" key="3">
    <source>
        <dbReference type="Proteomes" id="UP000285655"/>
    </source>
</evidence>
<evidence type="ECO:0008006" key="4">
    <source>
        <dbReference type="Google" id="ProtNLM"/>
    </source>
</evidence>
<gene>
    <name evidence="2" type="ORF">C4544_02505</name>
</gene>
<comment type="caution">
    <text evidence="2">The sequence shown here is derived from an EMBL/GenBank/DDBJ whole genome shotgun (WGS) entry which is preliminary data.</text>
</comment>
<sequence length="196" mass="22324">MTKINLAPEVRQEKIKTKKRNFFVTMTAVLVIAAVLIFILILQGYRWSRVYSLDRTKEKIASTQDELKGYKDIEEMVINIEKGLKAVEEIESNQPKWSKFVPVLEQVTPNDIKFVELSMDGNKFTAKAEGKQVQSIARAIKSLEDYKYQEKKEGVSESSAKEGRLLFTNVNVDGYKAGGSGVEFEMTFEVEQGVLW</sequence>
<keyword evidence="1" id="KW-1133">Transmembrane helix</keyword>
<evidence type="ECO:0000313" key="2">
    <source>
        <dbReference type="EMBL" id="RJO61581.1"/>
    </source>
</evidence>
<keyword evidence="1" id="KW-0812">Transmembrane</keyword>
<protein>
    <recommendedName>
        <fullName evidence="4">PilN domain-containing protein</fullName>
    </recommendedName>
</protein>
<keyword evidence="1" id="KW-0472">Membrane</keyword>
<name>A0A419DEL5_9BACT</name>
<organism evidence="2 3">
    <name type="scientific">candidate division WS5 bacterium</name>
    <dbReference type="NCBI Taxonomy" id="2093353"/>
    <lineage>
        <taxon>Bacteria</taxon>
        <taxon>candidate division WS5</taxon>
    </lineage>
</organism>
<accession>A0A419DEL5</accession>
<dbReference type="AlphaFoldDB" id="A0A419DEL5"/>